<dbReference type="AlphaFoldDB" id="A0A1V9ZBE5"/>
<name>A0A1V9ZBE5_ACHHY</name>
<dbReference type="EMBL" id="JNBR01000329">
    <property type="protein sequence ID" value="OQR95308.1"/>
    <property type="molecule type" value="Genomic_DNA"/>
</dbReference>
<dbReference type="SUPFAM" id="SSF48371">
    <property type="entry name" value="ARM repeat"/>
    <property type="match status" value="1"/>
</dbReference>
<evidence type="ECO:0000313" key="3">
    <source>
        <dbReference type="EMBL" id="OQR95308.1"/>
    </source>
</evidence>
<feature type="compositionally biased region" description="Basic and acidic residues" evidence="1">
    <location>
        <begin position="236"/>
        <end position="260"/>
    </location>
</feature>
<feature type="compositionally biased region" description="Basic and acidic residues" evidence="1">
    <location>
        <begin position="152"/>
        <end position="224"/>
    </location>
</feature>
<feature type="region of interest" description="Disordered" evidence="1">
    <location>
        <begin position="1"/>
        <end position="260"/>
    </location>
</feature>
<proteinExistence type="predicted"/>
<dbReference type="InterPro" id="IPR016024">
    <property type="entry name" value="ARM-type_fold"/>
</dbReference>
<keyword evidence="4" id="KW-1185">Reference proteome</keyword>
<dbReference type="PROSITE" id="PS51363">
    <property type="entry name" value="W2"/>
    <property type="match status" value="1"/>
</dbReference>
<reference evidence="3 4" key="1">
    <citation type="journal article" date="2014" name="Genome Biol. Evol.">
        <title>The secreted proteins of Achlya hypogyna and Thraustotheca clavata identify the ancestral oomycete secretome and reveal gene acquisitions by horizontal gene transfer.</title>
        <authorList>
            <person name="Misner I."/>
            <person name="Blouin N."/>
            <person name="Leonard G."/>
            <person name="Richards T.A."/>
            <person name="Lane C.E."/>
        </authorList>
    </citation>
    <scope>NUCLEOTIDE SEQUENCE [LARGE SCALE GENOMIC DNA]</scope>
    <source>
        <strain evidence="3 4">ATCC 48635</strain>
    </source>
</reference>
<dbReference type="InterPro" id="IPR003307">
    <property type="entry name" value="W2_domain"/>
</dbReference>
<dbReference type="Pfam" id="PF02020">
    <property type="entry name" value="W2"/>
    <property type="match status" value="1"/>
</dbReference>
<dbReference type="Proteomes" id="UP000243579">
    <property type="component" value="Unassembled WGS sequence"/>
</dbReference>
<protein>
    <submittedName>
        <fullName evidence="3">Putative cleavage-induced protein</fullName>
    </submittedName>
</protein>
<feature type="compositionally biased region" description="Basic and acidic residues" evidence="1">
    <location>
        <begin position="52"/>
        <end position="74"/>
    </location>
</feature>
<dbReference type="OrthoDB" id="514777at2759"/>
<feature type="compositionally biased region" description="Basic and acidic residues" evidence="1">
    <location>
        <begin position="97"/>
        <end position="108"/>
    </location>
</feature>
<evidence type="ECO:0000256" key="1">
    <source>
        <dbReference type="SAM" id="MobiDB-lite"/>
    </source>
</evidence>
<sequence length="455" mass="49825">MSRKGVKMGLSDFLSTADSNSRGGGSNINLDALPKGPRARADDDDGGYRGGRGGERREREPMRSEGSDRWRGDRSSAGGSSFRGGDDSYRGGPSSFRGREERYEERPAHLRLNLSRRGEDGPSGGSSFRSEPRRDDDDKFSRAFSRGGDSGRFGDRDSGRFGDRDGGRFGDRDGGRFGGDRYGDRDSSRFGDRYGDRDGGRFAGDRFGSRPESSRFGGDRDVDRMTSSFERQTVSEPREDPAEAARKKKEEEKAARAAEKAAAKAKAEEAAAKAKAEKLAAAEAEAAAAAKAADVMTAILATEKKGEALVAAAKPLLKGTELVPAVVMAALLKHNQFTATSSVKWMTPDEYGAFMAHVISATSTKAQLKALYALQLFMHENRGLDGKKTKGMMETCFKALYAFDVIGEEAFIEYKYDTEDNTPGKMQAFIETTEWLSWLETNDDDDEEDEDEDEY</sequence>
<organism evidence="3 4">
    <name type="scientific">Achlya hypogyna</name>
    <name type="common">Oomycete</name>
    <name type="synonym">Protoachlya hypogyna</name>
    <dbReference type="NCBI Taxonomy" id="1202772"/>
    <lineage>
        <taxon>Eukaryota</taxon>
        <taxon>Sar</taxon>
        <taxon>Stramenopiles</taxon>
        <taxon>Oomycota</taxon>
        <taxon>Saprolegniomycetes</taxon>
        <taxon>Saprolegniales</taxon>
        <taxon>Achlyaceae</taxon>
        <taxon>Achlya</taxon>
    </lineage>
</organism>
<comment type="caution">
    <text evidence="3">The sequence shown here is derived from an EMBL/GenBank/DDBJ whole genome shotgun (WGS) entry which is preliminary data.</text>
</comment>
<dbReference type="Gene3D" id="1.25.40.180">
    <property type="match status" value="1"/>
</dbReference>
<feature type="domain" description="W2" evidence="2">
    <location>
        <begin position="265"/>
        <end position="449"/>
    </location>
</feature>
<feature type="compositionally biased region" description="Polar residues" evidence="1">
    <location>
        <begin position="225"/>
        <end position="235"/>
    </location>
</feature>
<accession>A0A1V9ZBE5</accession>
<feature type="compositionally biased region" description="Basic and acidic residues" evidence="1">
    <location>
        <begin position="130"/>
        <end position="141"/>
    </location>
</feature>
<evidence type="ECO:0000313" key="4">
    <source>
        <dbReference type="Proteomes" id="UP000243579"/>
    </source>
</evidence>
<dbReference type="STRING" id="1202772.A0A1V9ZBE5"/>
<evidence type="ECO:0000259" key="2">
    <source>
        <dbReference type="PROSITE" id="PS51363"/>
    </source>
</evidence>
<gene>
    <name evidence="3" type="ORF">ACHHYP_00114</name>
</gene>